<evidence type="ECO:0000313" key="1">
    <source>
        <dbReference type="EMBL" id="BAH90891.1"/>
    </source>
</evidence>
<protein>
    <submittedName>
        <fullName evidence="1">Os01g0132050 protein</fullName>
    </submittedName>
</protein>
<dbReference type="AlphaFoldDB" id="A0A0P0UXU9"/>
<reference evidence="2" key="2">
    <citation type="journal article" date="2008" name="Nucleic Acids Res.">
        <title>The rice annotation project database (RAP-DB): 2008 update.</title>
        <authorList>
            <consortium name="The rice annotation project (RAP)"/>
        </authorList>
    </citation>
    <scope>GENOME REANNOTATION</scope>
    <source>
        <strain evidence="2">cv. Nipponbare</strain>
    </source>
</reference>
<organism evidence="1 2">
    <name type="scientific">Oryza sativa subsp. japonica</name>
    <name type="common">Rice</name>
    <dbReference type="NCBI Taxonomy" id="39947"/>
    <lineage>
        <taxon>Eukaryota</taxon>
        <taxon>Viridiplantae</taxon>
        <taxon>Streptophyta</taxon>
        <taxon>Embryophyta</taxon>
        <taxon>Tracheophyta</taxon>
        <taxon>Spermatophyta</taxon>
        <taxon>Magnoliopsida</taxon>
        <taxon>Liliopsida</taxon>
        <taxon>Poales</taxon>
        <taxon>Poaceae</taxon>
        <taxon>BOP clade</taxon>
        <taxon>Oryzoideae</taxon>
        <taxon>Oryzeae</taxon>
        <taxon>Oryzinae</taxon>
        <taxon>Oryza</taxon>
        <taxon>Oryza sativa</taxon>
    </lineage>
</organism>
<evidence type="ECO:0000313" key="2">
    <source>
        <dbReference type="Proteomes" id="UP000000763"/>
    </source>
</evidence>
<dbReference type="KEGG" id="dosa:Os01g0132050"/>
<dbReference type="EMBL" id="AP008207">
    <property type="protein sequence ID" value="BAH90891.1"/>
    <property type="molecule type" value="Genomic_DNA"/>
</dbReference>
<dbReference type="Proteomes" id="UP000000763">
    <property type="component" value="Chromosome 1"/>
</dbReference>
<sequence length="163" mass="18794">MLFKLLRLPIAAGIGPKNPGLLIYKLFKFVRLPIEDGIELYVLQFDISKLCKSTRSPIADIIGLVRLQPNNHKLLKFLKLLMDEGFVLEKSNSDSIKHVKFLWAPIHDNKLDPESPNNSELRSSRWHKDQIKPNDVRKSLEINFPSRPNSFSILKLLEEIRLA</sequence>
<accession>A0A0P0UXU9</accession>
<dbReference type="Gramene" id="Os01t0132050-01">
    <property type="protein sequence ID" value="Os01t0132050-01"/>
    <property type="gene ID" value="Os01g0132050"/>
</dbReference>
<reference evidence="1 2" key="1">
    <citation type="journal article" date="2005" name="Nature">
        <title>The map-based sequence of the rice genome.</title>
        <authorList>
            <consortium name="International rice genome sequencing project (IRGSP)"/>
            <person name="Matsumoto T."/>
            <person name="Wu J."/>
            <person name="Kanamori H."/>
            <person name="Katayose Y."/>
            <person name="Fujisawa M."/>
            <person name="Namiki N."/>
            <person name="Mizuno H."/>
            <person name="Yamamoto K."/>
            <person name="Antonio B.A."/>
            <person name="Baba T."/>
            <person name="Sakata K."/>
            <person name="Nagamura Y."/>
            <person name="Aoki H."/>
            <person name="Arikawa K."/>
            <person name="Arita K."/>
            <person name="Bito T."/>
            <person name="Chiden Y."/>
            <person name="Fujitsuka N."/>
            <person name="Fukunaka R."/>
            <person name="Hamada M."/>
            <person name="Harada C."/>
            <person name="Hayashi A."/>
            <person name="Hijishita S."/>
            <person name="Honda M."/>
            <person name="Hosokawa S."/>
            <person name="Ichikawa Y."/>
            <person name="Idonuma A."/>
            <person name="Iijima M."/>
            <person name="Ikeda M."/>
            <person name="Ikeno M."/>
            <person name="Ito K."/>
            <person name="Ito S."/>
            <person name="Ito T."/>
            <person name="Ito Y."/>
            <person name="Ito Y."/>
            <person name="Iwabuchi A."/>
            <person name="Kamiya K."/>
            <person name="Karasawa W."/>
            <person name="Kurita K."/>
            <person name="Katagiri S."/>
            <person name="Kikuta A."/>
            <person name="Kobayashi H."/>
            <person name="Kobayashi N."/>
            <person name="Machita K."/>
            <person name="Maehara T."/>
            <person name="Masukawa M."/>
            <person name="Mizubayashi T."/>
            <person name="Mukai Y."/>
            <person name="Nagasaki H."/>
            <person name="Nagata Y."/>
            <person name="Naito S."/>
            <person name="Nakashima M."/>
            <person name="Nakama Y."/>
            <person name="Nakamichi Y."/>
            <person name="Nakamura M."/>
            <person name="Meguro A."/>
            <person name="Negishi M."/>
            <person name="Ohta I."/>
            <person name="Ohta T."/>
            <person name="Okamoto M."/>
            <person name="Ono N."/>
            <person name="Saji S."/>
            <person name="Sakaguchi M."/>
            <person name="Sakai K."/>
            <person name="Shibata M."/>
            <person name="Shimokawa T."/>
            <person name="Song J."/>
            <person name="Takazaki Y."/>
            <person name="Terasawa K."/>
            <person name="Tsugane M."/>
            <person name="Tsuji K."/>
            <person name="Ueda S."/>
            <person name="Waki K."/>
            <person name="Yamagata H."/>
            <person name="Yamamoto M."/>
            <person name="Yamamoto S."/>
            <person name="Yamane H."/>
            <person name="Yoshiki S."/>
            <person name="Yoshihara R."/>
            <person name="Yukawa K."/>
            <person name="Zhong H."/>
            <person name="Yano M."/>
            <person name="Yuan Q."/>
            <person name="Ouyang S."/>
            <person name="Liu J."/>
            <person name="Jones K.M."/>
            <person name="Gansberger K."/>
            <person name="Moffat K."/>
            <person name="Hill J."/>
            <person name="Bera J."/>
            <person name="Fadrosh D."/>
            <person name="Jin S."/>
            <person name="Johri S."/>
            <person name="Kim M."/>
            <person name="Overton L."/>
            <person name="Reardon M."/>
            <person name="Tsitrin T."/>
            <person name="Vuong H."/>
            <person name="Weaver B."/>
            <person name="Ciecko A."/>
            <person name="Tallon L."/>
            <person name="Jackson J."/>
            <person name="Pai G."/>
            <person name="Aken S.V."/>
            <person name="Utterback T."/>
            <person name="Reidmuller S."/>
            <person name="Feldblyum T."/>
            <person name="Hsiao J."/>
            <person name="Zismann V."/>
            <person name="Iobst S."/>
            <person name="de Vazeille A.R."/>
            <person name="Buell C.R."/>
            <person name="Ying K."/>
            <person name="Li Y."/>
            <person name="Lu T."/>
            <person name="Huang Y."/>
            <person name="Zhao Q."/>
            <person name="Feng Q."/>
            <person name="Zhang L."/>
            <person name="Zhu J."/>
            <person name="Weng Q."/>
            <person name="Mu J."/>
            <person name="Lu Y."/>
            <person name="Fan D."/>
            <person name="Liu Y."/>
            <person name="Guan J."/>
            <person name="Zhang Y."/>
            <person name="Yu S."/>
            <person name="Liu X."/>
            <person name="Zhang Y."/>
            <person name="Hong G."/>
            <person name="Han B."/>
            <person name="Choisne N."/>
            <person name="Demange N."/>
            <person name="Orjeda G."/>
            <person name="Samain S."/>
            <person name="Cattolico L."/>
            <person name="Pelletier E."/>
            <person name="Couloux A."/>
            <person name="Segurens B."/>
            <person name="Wincker P."/>
            <person name="D'Hont A."/>
            <person name="Scarpelli C."/>
            <person name="Weissenbach J."/>
            <person name="Salanoubat M."/>
            <person name="Quetier F."/>
            <person name="Yu Y."/>
            <person name="Kim H.R."/>
            <person name="Rambo T."/>
            <person name="Currie J."/>
            <person name="Collura K."/>
            <person name="Luo M."/>
            <person name="Yang T."/>
            <person name="Ammiraju J.S.S."/>
            <person name="Engler F."/>
            <person name="Soderlund C."/>
            <person name="Wing R.A."/>
            <person name="Palmer L.E."/>
            <person name="de la Bastide M."/>
            <person name="Spiegel L."/>
            <person name="Nascimento L."/>
            <person name="Zutavern T."/>
            <person name="O'Shaughnessy A."/>
            <person name="Dike S."/>
            <person name="Dedhia N."/>
            <person name="Preston R."/>
            <person name="Balija V."/>
            <person name="McCombie W.R."/>
            <person name="Chow T."/>
            <person name="Chen H."/>
            <person name="Chung M."/>
            <person name="Chen C."/>
            <person name="Shaw J."/>
            <person name="Wu H."/>
            <person name="Hsiao K."/>
            <person name="Chao Y."/>
            <person name="Chu M."/>
            <person name="Cheng C."/>
            <person name="Hour A."/>
            <person name="Lee P."/>
            <person name="Lin S."/>
            <person name="Lin Y."/>
            <person name="Liou J."/>
            <person name="Liu S."/>
            <person name="Hsing Y."/>
            <person name="Raghuvanshi S."/>
            <person name="Mohanty A."/>
            <person name="Bharti A.K."/>
            <person name="Gaur A."/>
            <person name="Gupta V."/>
            <person name="Kumar D."/>
            <person name="Ravi V."/>
            <person name="Vij S."/>
            <person name="Kapur A."/>
            <person name="Khurana P."/>
            <person name="Khurana P."/>
            <person name="Khurana J.P."/>
            <person name="Tyagi A.K."/>
            <person name="Gaikwad K."/>
            <person name="Singh A."/>
            <person name="Dalal V."/>
            <person name="Srivastava S."/>
            <person name="Dixit A."/>
            <person name="Pal A.K."/>
            <person name="Ghazi I.A."/>
            <person name="Yadav M."/>
            <person name="Pandit A."/>
            <person name="Bhargava A."/>
            <person name="Sureshbabu K."/>
            <person name="Batra K."/>
            <person name="Sharma T.R."/>
            <person name="Mohapatra T."/>
            <person name="Singh N.K."/>
            <person name="Messing J."/>
            <person name="Nelson A.B."/>
            <person name="Fuks G."/>
            <person name="Kavchok S."/>
            <person name="Keizer G."/>
            <person name="Linton E."/>
            <person name="Llaca V."/>
            <person name="Song R."/>
            <person name="Tanyolac B."/>
            <person name="Young S."/>
            <person name="Ho-Il K."/>
            <person name="Hahn J.H."/>
            <person name="Sangsakoo G."/>
            <person name="Vanavichit A."/>
            <person name="de Mattos Luiz.A.T."/>
            <person name="Zimmer P.D."/>
            <person name="Malone G."/>
            <person name="Dellagostin O."/>
            <person name="de Oliveira A.C."/>
            <person name="Bevan M."/>
            <person name="Bancroft I."/>
            <person name="Minx P."/>
            <person name="Cordum H."/>
            <person name="Wilson R."/>
            <person name="Cheng Z."/>
            <person name="Jin W."/>
            <person name="Jiang J."/>
            <person name="Leong S.A."/>
            <person name="Iwama H."/>
            <person name="Gojobori T."/>
            <person name="Itoh T."/>
            <person name="Niimura Y."/>
            <person name="Fujii Y."/>
            <person name="Habara T."/>
            <person name="Sakai H."/>
            <person name="Sato Y."/>
            <person name="Wilson G."/>
            <person name="Kumar K."/>
            <person name="McCouch S."/>
            <person name="Juretic N."/>
            <person name="Hoen D."/>
            <person name="Wright S."/>
            <person name="Bruskiewich R."/>
            <person name="Bureau T."/>
            <person name="Miyao A."/>
            <person name="Hirochika H."/>
            <person name="Nishikawa T."/>
            <person name="Kadowaki K."/>
            <person name="Sugiura M."/>
            <person name="Burr B."/>
            <person name="Sasaki T."/>
        </authorList>
    </citation>
    <scope>NUCLEOTIDE SEQUENCE [LARGE SCALE GENOMIC DNA]</scope>
    <source>
        <strain evidence="2">cv. Nipponbare</strain>
    </source>
</reference>
<proteinExistence type="predicted"/>
<name>A0A0P0UXU9_ORYSJ</name>
<dbReference type="SMR" id="A0A0P0UXU9"/>
<gene>
    <name evidence="1" type="ordered locus">Os01g0132050</name>
</gene>